<name>A0AAD9YAH4_COLKA</name>
<dbReference type="AlphaFoldDB" id="A0AAD9YAH4"/>
<evidence type="ECO:0000313" key="2">
    <source>
        <dbReference type="Proteomes" id="UP001281614"/>
    </source>
</evidence>
<evidence type="ECO:0000313" key="1">
    <source>
        <dbReference type="EMBL" id="KAK2749493.1"/>
    </source>
</evidence>
<proteinExistence type="predicted"/>
<dbReference type="Proteomes" id="UP001281614">
    <property type="component" value="Unassembled WGS sequence"/>
</dbReference>
<organism evidence="1 2">
    <name type="scientific">Colletotrichum kahawae</name>
    <name type="common">Coffee berry disease fungus</name>
    <dbReference type="NCBI Taxonomy" id="34407"/>
    <lineage>
        <taxon>Eukaryota</taxon>
        <taxon>Fungi</taxon>
        <taxon>Dikarya</taxon>
        <taxon>Ascomycota</taxon>
        <taxon>Pezizomycotina</taxon>
        <taxon>Sordariomycetes</taxon>
        <taxon>Hypocreomycetidae</taxon>
        <taxon>Glomerellales</taxon>
        <taxon>Glomerellaceae</taxon>
        <taxon>Colletotrichum</taxon>
        <taxon>Colletotrichum gloeosporioides species complex</taxon>
    </lineage>
</organism>
<sequence length="182" mass="20226">MAYCQVTPTSANLVSILANVLGEVVHWTSYLGSLDEGGATEWSGMRSSLDRAMSDLDKLSFLARRLVSAASRKIPVVQMIQDTPDFENLKCPIDRAVLFVVACMVLVDDDVGSQVTTQEEQSELYILVNHHSRRGDDSPDLEPHLWIPALTGPYIWDDIASDPQPPPRGAKDWIVCRQDIFV</sequence>
<reference evidence="1" key="1">
    <citation type="submission" date="2023-02" db="EMBL/GenBank/DDBJ databases">
        <title>Colletotrichum kahawae CIFC_Que2 genome sequencing and assembly.</title>
        <authorList>
            <person name="Baroncelli R."/>
        </authorList>
    </citation>
    <scope>NUCLEOTIDE SEQUENCE</scope>
    <source>
        <strain evidence="1">CIFC_Que2</strain>
    </source>
</reference>
<accession>A0AAD9YAH4</accession>
<comment type="caution">
    <text evidence="1">The sequence shown here is derived from an EMBL/GenBank/DDBJ whole genome shotgun (WGS) entry which is preliminary data.</text>
</comment>
<gene>
    <name evidence="1" type="ORF">CKAH01_18018</name>
</gene>
<dbReference type="EMBL" id="VYYT01000276">
    <property type="protein sequence ID" value="KAK2749493.1"/>
    <property type="molecule type" value="Genomic_DNA"/>
</dbReference>
<protein>
    <submittedName>
        <fullName evidence="1">Uncharacterized protein</fullName>
    </submittedName>
</protein>
<keyword evidence="2" id="KW-1185">Reference proteome</keyword>